<dbReference type="PANTHER" id="PTHR28042:SF1">
    <property type="entry name" value="E3 UBIQUITIN-PROTEIN LIGASE COMPLEX SLX5-SLX8 SUBUNIT SLX5"/>
    <property type="match status" value="1"/>
</dbReference>
<accession>A0AA39WA93</accession>
<dbReference type="AlphaFoldDB" id="A0AA39WA93"/>
<keyword evidence="3" id="KW-1185">Reference proteome</keyword>
<evidence type="ECO:0000313" key="3">
    <source>
        <dbReference type="Proteomes" id="UP001174934"/>
    </source>
</evidence>
<dbReference type="Proteomes" id="UP001174934">
    <property type="component" value="Unassembled WGS sequence"/>
</dbReference>
<feature type="compositionally biased region" description="Gly residues" evidence="1">
    <location>
        <begin position="76"/>
        <end position="85"/>
    </location>
</feature>
<evidence type="ECO:0000256" key="1">
    <source>
        <dbReference type="SAM" id="MobiDB-lite"/>
    </source>
</evidence>
<evidence type="ECO:0008006" key="4">
    <source>
        <dbReference type="Google" id="ProtNLM"/>
    </source>
</evidence>
<dbReference type="PANTHER" id="PTHR28042">
    <property type="entry name" value="E3 UBIQUITIN-PROTEIN LIGASE COMPLEX SLX5-SLX8 SUBUNIT SLX5"/>
    <property type="match status" value="1"/>
</dbReference>
<gene>
    <name evidence="2" type="ORF">B0T17DRAFT_501429</name>
</gene>
<feature type="region of interest" description="Disordered" evidence="1">
    <location>
        <begin position="76"/>
        <end position="102"/>
    </location>
</feature>
<name>A0AA39WA93_9PEZI</name>
<evidence type="ECO:0000313" key="2">
    <source>
        <dbReference type="EMBL" id="KAK0609748.1"/>
    </source>
</evidence>
<feature type="compositionally biased region" description="Pro residues" evidence="1">
    <location>
        <begin position="86"/>
        <end position="97"/>
    </location>
</feature>
<feature type="compositionally biased region" description="Basic and acidic residues" evidence="1">
    <location>
        <begin position="123"/>
        <end position="132"/>
    </location>
</feature>
<proteinExistence type="predicted"/>
<protein>
    <recommendedName>
        <fullName evidence="4">Cell cycle control protein</fullName>
    </recommendedName>
</protein>
<organism evidence="2 3">
    <name type="scientific">Bombardia bombarda</name>
    <dbReference type="NCBI Taxonomy" id="252184"/>
    <lineage>
        <taxon>Eukaryota</taxon>
        <taxon>Fungi</taxon>
        <taxon>Dikarya</taxon>
        <taxon>Ascomycota</taxon>
        <taxon>Pezizomycotina</taxon>
        <taxon>Sordariomycetes</taxon>
        <taxon>Sordariomycetidae</taxon>
        <taxon>Sordariales</taxon>
        <taxon>Lasiosphaeriaceae</taxon>
        <taxon>Bombardia</taxon>
    </lineage>
</organism>
<reference evidence="2" key="1">
    <citation type="submission" date="2023-06" db="EMBL/GenBank/DDBJ databases">
        <title>Genome-scale phylogeny and comparative genomics of the fungal order Sordariales.</title>
        <authorList>
            <consortium name="Lawrence Berkeley National Laboratory"/>
            <person name="Hensen N."/>
            <person name="Bonometti L."/>
            <person name="Westerberg I."/>
            <person name="Brannstrom I.O."/>
            <person name="Guillou S."/>
            <person name="Cros-Aarteil S."/>
            <person name="Calhoun S."/>
            <person name="Haridas S."/>
            <person name="Kuo A."/>
            <person name="Mondo S."/>
            <person name="Pangilinan J."/>
            <person name="Riley R."/>
            <person name="LaButti K."/>
            <person name="Andreopoulos B."/>
            <person name="Lipzen A."/>
            <person name="Chen C."/>
            <person name="Yanf M."/>
            <person name="Daum C."/>
            <person name="Ng V."/>
            <person name="Clum A."/>
            <person name="Steindorff A."/>
            <person name="Ohm R."/>
            <person name="Martin F."/>
            <person name="Silar P."/>
            <person name="Natvig D."/>
            <person name="Lalanne C."/>
            <person name="Gautier V."/>
            <person name="Ament-velasquez S.L."/>
            <person name="Kruys A."/>
            <person name="Hutchinson M.I."/>
            <person name="Powell A.J."/>
            <person name="Barry K."/>
            <person name="Miller A.N."/>
            <person name="Grigoriev I.V."/>
            <person name="Debuchy R."/>
            <person name="Gladieux P."/>
            <person name="Thoren M.H."/>
            <person name="Johannesson H."/>
        </authorList>
    </citation>
    <scope>NUCLEOTIDE SEQUENCE</scope>
    <source>
        <strain evidence="2">SMH3391-2</strain>
    </source>
</reference>
<dbReference type="EMBL" id="JAULSR010000012">
    <property type="protein sequence ID" value="KAK0609748.1"/>
    <property type="molecule type" value="Genomic_DNA"/>
</dbReference>
<dbReference type="GO" id="GO:0004842">
    <property type="term" value="F:ubiquitin-protein transferase activity"/>
    <property type="evidence" value="ECO:0007669"/>
    <property type="project" value="TreeGrafter"/>
</dbReference>
<comment type="caution">
    <text evidence="2">The sequence shown here is derived from an EMBL/GenBank/DDBJ whole genome shotgun (WGS) entry which is preliminary data.</text>
</comment>
<sequence length="220" mass="24518">MVRRLADVGNPIRGFDIIHRLGGVFAHQPQEVDVQVIGFNHRRGVNNDLRLPFFPDNANPLGGNLPNFNYAHNGYNNGGARGGGTPKPPHVAPPPPREGFTRATGEDLAFVCPNCEEELKYDPDEGFGEHGKKSGSQPPAKKPRSRRDQEEHYFWAVKECGHVYCRNCYEHRKAPSKTAPSKLPQYNFKTSPTNNRKVLCAVDGCQVDLTNKTAWLGLFL</sequence>
<dbReference type="GO" id="GO:0033768">
    <property type="term" value="C:SUMO-targeted ubiquitin ligase complex"/>
    <property type="evidence" value="ECO:0007669"/>
    <property type="project" value="TreeGrafter"/>
</dbReference>
<dbReference type="InterPro" id="IPR038886">
    <property type="entry name" value="E3_SLX5/Rfp1"/>
</dbReference>
<feature type="region of interest" description="Disordered" evidence="1">
    <location>
        <begin position="123"/>
        <end position="148"/>
    </location>
</feature>